<organism evidence="2 3">
    <name type="scientific">Vitis vinifera</name>
    <name type="common">Grape</name>
    <dbReference type="NCBI Taxonomy" id="29760"/>
    <lineage>
        <taxon>Eukaryota</taxon>
        <taxon>Viridiplantae</taxon>
        <taxon>Streptophyta</taxon>
        <taxon>Embryophyta</taxon>
        <taxon>Tracheophyta</taxon>
        <taxon>Spermatophyta</taxon>
        <taxon>Magnoliopsida</taxon>
        <taxon>eudicotyledons</taxon>
        <taxon>Gunneridae</taxon>
        <taxon>Pentapetalae</taxon>
        <taxon>rosids</taxon>
        <taxon>Vitales</taxon>
        <taxon>Vitaceae</taxon>
        <taxon>Viteae</taxon>
        <taxon>Vitis</taxon>
    </lineage>
</organism>
<gene>
    <name evidence="2" type="ORF">CK203_094042</name>
</gene>
<feature type="compositionally biased region" description="Polar residues" evidence="1">
    <location>
        <begin position="93"/>
        <end position="109"/>
    </location>
</feature>
<protein>
    <submittedName>
        <fullName evidence="2">Uncharacterized protein</fullName>
    </submittedName>
</protein>
<feature type="region of interest" description="Disordered" evidence="1">
    <location>
        <begin position="81"/>
        <end position="109"/>
    </location>
</feature>
<evidence type="ECO:0000313" key="2">
    <source>
        <dbReference type="EMBL" id="RVW41458.1"/>
    </source>
</evidence>
<proteinExistence type="predicted"/>
<evidence type="ECO:0000313" key="3">
    <source>
        <dbReference type="Proteomes" id="UP000288805"/>
    </source>
</evidence>
<comment type="caution">
    <text evidence="2">The sequence shown here is derived from an EMBL/GenBank/DDBJ whole genome shotgun (WGS) entry which is preliminary data.</text>
</comment>
<sequence>MKLMQLSREQGIGGQAFLEFLWKSLERMIWREEHVDMGACIPRLRANDNWKFATIIASTATNMKRLTFLTKTQRGQLAPLPATTAPALPPPINTQTSSPRQEQGHLCNQTQRPPWITLRSCSLRIRFTSEKEDLFYSSSSSSSSAVGKKRLWKQGEFPGTSAE</sequence>
<dbReference type="Proteomes" id="UP000288805">
    <property type="component" value="Unassembled WGS sequence"/>
</dbReference>
<feature type="region of interest" description="Disordered" evidence="1">
    <location>
        <begin position="133"/>
        <end position="163"/>
    </location>
</feature>
<dbReference type="AlphaFoldDB" id="A0A438E170"/>
<evidence type="ECO:0000256" key="1">
    <source>
        <dbReference type="SAM" id="MobiDB-lite"/>
    </source>
</evidence>
<accession>A0A438E170</accession>
<dbReference type="EMBL" id="QGNW01001437">
    <property type="protein sequence ID" value="RVW41458.1"/>
    <property type="molecule type" value="Genomic_DNA"/>
</dbReference>
<name>A0A438E170_VITVI</name>
<reference evidence="2 3" key="1">
    <citation type="journal article" date="2018" name="PLoS Genet.">
        <title>Population sequencing reveals clonal diversity and ancestral inbreeding in the grapevine cultivar Chardonnay.</title>
        <authorList>
            <person name="Roach M.J."/>
            <person name="Johnson D.L."/>
            <person name="Bohlmann J."/>
            <person name="van Vuuren H.J."/>
            <person name="Jones S.J."/>
            <person name="Pretorius I.S."/>
            <person name="Schmidt S.A."/>
            <person name="Borneman A.R."/>
        </authorList>
    </citation>
    <scope>NUCLEOTIDE SEQUENCE [LARGE SCALE GENOMIC DNA]</scope>
    <source>
        <strain evidence="3">cv. Chardonnay</strain>
        <tissue evidence="2">Leaf</tissue>
    </source>
</reference>